<reference evidence="7 8" key="1">
    <citation type="submission" date="2017-06" db="EMBL/GenBank/DDBJ databases">
        <authorList>
            <person name="Kim H.J."/>
            <person name="Triplett B.A."/>
        </authorList>
    </citation>
    <scope>NUCLEOTIDE SEQUENCE [LARGE SCALE GENOMIC DNA]</scope>
    <source>
        <strain evidence="7 8">DSM 44715</strain>
    </source>
</reference>
<evidence type="ECO:0000256" key="1">
    <source>
        <dbReference type="ARBA" id="ARBA00005854"/>
    </source>
</evidence>
<dbReference type="InterPro" id="IPR050418">
    <property type="entry name" value="D-iso_2-hydroxyacid_DH_PdxB"/>
</dbReference>
<dbReference type="InterPro" id="IPR043322">
    <property type="entry name" value="CtBP"/>
</dbReference>
<evidence type="ECO:0000313" key="8">
    <source>
        <dbReference type="Proteomes" id="UP000198318"/>
    </source>
</evidence>
<dbReference type="InterPro" id="IPR006139">
    <property type="entry name" value="D-isomer_2_OHA_DH_cat_dom"/>
</dbReference>
<dbReference type="InterPro" id="IPR006140">
    <property type="entry name" value="D-isomer_DH_NAD-bd"/>
</dbReference>
<sequence length="329" mass="34481">MSGPVAVYTDVVDTDPGPGAALLERAGFTVRFARSPAPDDIAAAAADADALLLGYARVDRPLLDALPGVGLVATQSAGYDMVDLDACRERGVWVANVPGAATEEVASHALAMTLALLRGLPRLDRDVRAGVWDGTRHDLRRLSDVTVGVVGLGRIGRRYAGFVRPLAGRVVGHDPAAAPPDGVEPLDLDALLACSDVVSLHLPLTEGTRGLLDARRLGLMPEGASLVNVSRAGLVDHGALLRCLDGGRLSGAALDVLPREPPEPDDPLVRHPRVLVTPHAAYLSAASTRDYVLEQARNVVEWHARGRPVSAVLEGRPGGPRPRPGPALD</sequence>
<dbReference type="CDD" id="cd05299">
    <property type="entry name" value="CtBP_dh"/>
    <property type="match status" value="1"/>
</dbReference>
<evidence type="ECO:0000256" key="3">
    <source>
        <dbReference type="ARBA" id="ARBA00023027"/>
    </source>
</evidence>
<dbReference type="Pfam" id="PF00389">
    <property type="entry name" value="2-Hacid_dh"/>
    <property type="match status" value="1"/>
</dbReference>
<keyword evidence="3" id="KW-0520">NAD</keyword>
<dbReference type="SUPFAM" id="SSF52283">
    <property type="entry name" value="Formate/glycerate dehydrogenase catalytic domain-like"/>
    <property type="match status" value="1"/>
</dbReference>
<dbReference type="InterPro" id="IPR029753">
    <property type="entry name" value="D-isomer_DH_CS"/>
</dbReference>
<gene>
    <name evidence="7" type="ORF">SAMN05443665_102682</name>
</gene>
<dbReference type="SUPFAM" id="SSF51735">
    <property type="entry name" value="NAD(P)-binding Rossmann-fold domains"/>
    <property type="match status" value="1"/>
</dbReference>
<keyword evidence="2 4" id="KW-0560">Oxidoreductase</keyword>
<feature type="domain" description="D-isomer specific 2-hydroxyacid dehydrogenase catalytic" evidence="5">
    <location>
        <begin position="20"/>
        <end position="312"/>
    </location>
</feature>
<protein>
    <submittedName>
        <fullName evidence="7">D-3-phosphoglycerate dehydrogenase</fullName>
    </submittedName>
</protein>
<accession>A0A239M997</accession>
<feature type="domain" description="D-isomer specific 2-hydroxyacid dehydrogenase NAD-binding" evidence="6">
    <location>
        <begin position="110"/>
        <end position="281"/>
    </location>
</feature>
<dbReference type="Proteomes" id="UP000198318">
    <property type="component" value="Unassembled WGS sequence"/>
</dbReference>
<organism evidence="7 8">
    <name type="scientific">Actinomadura meyerae</name>
    <dbReference type="NCBI Taxonomy" id="240840"/>
    <lineage>
        <taxon>Bacteria</taxon>
        <taxon>Bacillati</taxon>
        <taxon>Actinomycetota</taxon>
        <taxon>Actinomycetes</taxon>
        <taxon>Streptosporangiales</taxon>
        <taxon>Thermomonosporaceae</taxon>
        <taxon>Actinomadura</taxon>
    </lineage>
</organism>
<dbReference type="PROSITE" id="PS00670">
    <property type="entry name" value="D_2_HYDROXYACID_DH_2"/>
    <property type="match status" value="1"/>
</dbReference>
<dbReference type="InterPro" id="IPR029752">
    <property type="entry name" value="D-isomer_DH_CS1"/>
</dbReference>
<dbReference type="AlphaFoldDB" id="A0A239M997"/>
<dbReference type="PROSITE" id="PS00065">
    <property type="entry name" value="D_2_HYDROXYACID_DH_1"/>
    <property type="match status" value="1"/>
</dbReference>
<evidence type="ECO:0000313" key="7">
    <source>
        <dbReference type="EMBL" id="SNT38772.1"/>
    </source>
</evidence>
<dbReference type="GO" id="GO:0051287">
    <property type="term" value="F:NAD binding"/>
    <property type="evidence" value="ECO:0007669"/>
    <property type="project" value="InterPro"/>
</dbReference>
<dbReference type="OrthoDB" id="117809at2"/>
<comment type="similarity">
    <text evidence="1 4">Belongs to the D-isomer specific 2-hydroxyacid dehydrogenase family.</text>
</comment>
<dbReference type="Pfam" id="PF02826">
    <property type="entry name" value="2-Hacid_dh_C"/>
    <property type="match status" value="1"/>
</dbReference>
<proteinExistence type="inferred from homology"/>
<dbReference type="RefSeq" id="WP_089328529.1">
    <property type="nucleotide sequence ID" value="NZ_FZOR01000026.1"/>
</dbReference>
<name>A0A239M997_9ACTN</name>
<dbReference type="PANTHER" id="PTHR43761:SF1">
    <property type="entry name" value="D-ISOMER SPECIFIC 2-HYDROXYACID DEHYDROGENASE CATALYTIC DOMAIN-CONTAINING PROTEIN-RELATED"/>
    <property type="match status" value="1"/>
</dbReference>
<evidence type="ECO:0000256" key="2">
    <source>
        <dbReference type="ARBA" id="ARBA00023002"/>
    </source>
</evidence>
<dbReference type="EMBL" id="FZOR01000026">
    <property type="protein sequence ID" value="SNT38772.1"/>
    <property type="molecule type" value="Genomic_DNA"/>
</dbReference>
<dbReference type="Gene3D" id="3.40.50.720">
    <property type="entry name" value="NAD(P)-binding Rossmann-like Domain"/>
    <property type="match status" value="2"/>
</dbReference>
<evidence type="ECO:0000259" key="6">
    <source>
        <dbReference type="Pfam" id="PF02826"/>
    </source>
</evidence>
<dbReference type="GO" id="GO:0016616">
    <property type="term" value="F:oxidoreductase activity, acting on the CH-OH group of donors, NAD or NADP as acceptor"/>
    <property type="evidence" value="ECO:0007669"/>
    <property type="project" value="InterPro"/>
</dbReference>
<dbReference type="InterPro" id="IPR036291">
    <property type="entry name" value="NAD(P)-bd_dom_sf"/>
</dbReference>
<evidence type="ECO:0000259" key="5">
    <source>
        <dbReference type="Pfam" id="PF00389"/>
    </source>
</evidence>
<dbReference type="GO" id="GO:0003714">
    <property type="term" value="F:transcription corepressor activity"/>
    <property type="evidence" value="ECO:0007669"/>
    <property type="project" value="InterPro"/>
</dbReference>
<keyword evidence="8" id="KW-1185">Reference proteome</keyword>
<dbReference type="PANTHER" id="PTHR43761">
    <property type="entry name" value="D-ISOMER SPECIFIC 2-HYDROXYACID DEHYDROGENASE FAMILY PROTEIN (AFU_ORTHOLOGUE AFUA_1G13630)"/>
    <property type="match status" value="1"/>
</dbReference>
<evidence type="ECO:0000256" key="4">
    <source>
        <dbReference type="RuleBase" id="RU003719"/>
    </source>
</evidence>